<sequence length="539" mass="59283">PHIPSGTEARLPPTVYEVVLGHYVHADVARLKELLEVWDPGLELFDAGSVVAAIEARLRGGEESEGSMERVLAGSGKEEWKVLTECLAKLYLADGRASEALRCWIRAQNAEQAFRLIKEEKLMDVVAAEDVTGLLMLRVSQQIMVKASLRELEEATEEAVQLLVEEAHRGTVMPATVLRQLERQGSRFKIFMFFYLRSLWRGDAATEQDESNKPRLRSKFSRRTDEGHALVEDHADLAVELFAEYDRDLLLTFLRASSVYSYEAAATICEQLHYIPELVYVLSKTGQTKRALFLIIGELGDVSQAIAFAKENAAVEDLLDYGMDKPAFIRGLLEEGGLAVDPMQLVRRIPEGLEIEGLKGGVHNTMRAYEVQVSISEGVARVLRGEVGMGMETLRAGQRKGVRFEVVREDVGEVELSVRDPPTKVDGGEETLPVPSRKVQIKAVKPGHCVGCSEAFSEDDKEPLIGFACGHVYHLSCLLKANPETADAGTIERLLGQLGNGNSDDGYTGRSVGAKVAHAHVIRNVVKGGCRHCLIPEGA</sequence>
<dbReference type="Proteomes" id="UP001281147">
    <property type="component" value="Unassembled WGS sequence"/>
</dbReference>
<keyword evidence="2" id="KW-1185">Reference proteome</keyword>
<protein>
    <submittedName>
        <fullName evidence="1">Vacuolar protein sorting-associated protein 41</fullName>
    </submittedName>
</protein>
<proteinExistence type="predicted"/>
<accession>A0ACC3MA78</accession>
<reference evidence="1" key="1">
    <citation type="submission" date="2023-07" db="EMBL/GenBank/DDBJ databases">
        <title>Black Yeasts Isolated from many extreme environments.</title>
        <authorList>
            <person name="Coleine C."/>
            <person name="Stajich J.E."/>
            <person name="Selbmann L."/>
        </authorList>
    </citation>
    <scope>NUCLEOTIDE SEQUENCE</scope>
    <source>
        <strain evidence="1">CCFEE 5714</strain>
    </source>
</reference>
<evidence type="ECO:0000313" key="1">
    <source>
        <dbReference type="EMBL" id="KAK3679105.1"/>
    </source>
</evidence>
<gene>
    <name evidence="1" type="primary">VPS41_3</name>
    <name evidence="1" type="ORF">LTR37_021442</name>
</gene>
<comment type="caution">
    <text evidence="1">The sequence shown here is derived from an EMBL/GenBank/DDBJ whole genome shotgun (WGS) entry which is preliminary data.</text>
</comment>
<evidence type="ECO:0000313" key="2">
    <source>
        <dbReference type="Proteomes" id="UP001281147"/>
    </source>
</evidence>
<feature type="non-terminal residue" evidence="1">
    <location>
        <position position="1"/>
    </location>
</feature>
<name>A0ACC3MA78_9PEZI</name>
<organism evidence="1 2">
    <name type="scientific">Vermiconidia calcicola</name>
    <dbReference type="NCBI Taxonomy" id="1690605"/>
    <lineage>
        <taxon>Eukaryota</taxon>
        <taxon>Fungi</taxon>
        <taxon>Dikarya</taxon>
        <taxon>Ascomycota</taxon>
        <taxon>Pezizomycotina</taxon>
        <taxon>Dothideomycetes</taxon>
        <taxon>Dothideomycetidae</taxon>
        <taxon>Mycosphaerellales</taxon>
        <taxon>Extremaceae</taxon>
        <taxon>Vermiconidia</taxon>
    </lineage>
</organism>
<dbReference type="EMBL" id="JAUTXU010000524">
    <property type="protein sequence ID" value="KAK3679105.1"/>
    <property type="molecule type" value="Genomic_DNA"/>
</dbReference>